<protein>
    <submittedName>
        <fullName evidence="2">Antitoxin</fullName>
    </submittedName>
</protein>
<gene>
    <name evidence="2" type="ORF">CR152_15465</name>
</gene>
<organism evidence="2 3">
    <name type="scientific">Massilia violaceinigra</name>
    <dbReference type="NCBI Taxonomy" id="2045208"/>
    <lineage>
        <taxon>Bacteria</taxon>
        <taxon>Pseudomonadati</taxon>
        <taxon>Pseudomonadota</taxon>
        <taxon>Betaproteobacteria</taxon>
        <taxon>Burkholderiales</taxon>
        <taxon>Oxalobacteraceae</taxon>
        <taxon>Telluria group</taxon>
        <taxon>Massilia</taxon>
    </lineage>
</organism>
<evidence type="ECO:0000259" key="1">
    <source>
        <dbReference type="Pfam" id="PF09722"/>
    </source>
</evidence>
<dbReference type="Pfam" id="PF09722">
    <property type="entry name" value="Xre_MbcA_ParS_C"/>
    <property type="match status" value="1"/>
</dbReference>
<dbReference type="AlphaFoldDB" id="A0A2D2DLA0"/>
<sequence length="170" mass="18788">MKAALARDTPARVVAESSIATGDLAKFPQTVMFLGGEEAMKRKIETKLDVHVLIMEGFPNAVMTFLIESIPELKNPEFLQKTVGMSKRTSQRRHAADKLLTSEQSSKAWNFAEVMTQASAVFGSKEEGVRWLGEPALALEGRRPLDLLLTSAGYDLVKDLLTRLEYGVYA</sequence>
<dbReference type="EMBL" id="CP024608">
    <property type="protein sequence ID" value="ATQ75767.1"/>
    <property type="molecule type" value="Genomic_DNA"/>
</dbReference>
<dbReference type="NCBIfam" id="TIGR02293">
    <property type="entry name" value="TAS_TIGR02293"/>
    <property type="match status" value="1"/>
</dbReference>
<dbReference type="Proteomes" id="UP000229897">
    <property type="component" value="Chromosome"/>
</dbReference>
<name>A0A2D2DLA0_9BURK</name>
<reference evidence="2" key="1">
    <citation type="submission" date="2017-10" db="EMBL/GenBank/DDBJ databases">
        <title>Massilia psychrophilum sp. nov., a novel purple-pigmented bacterium isolated from Tianshan glacier, Xinjiang Municipality, China.</title>
        <authorList>
            <person name="Wang H."/>
        </authorList>
    </citation>
    <scope>NUCLEOTIDE SEQUENCE [LARGE SCALE GENOMIC DNA]</scope>
    <source>
        <strain evidence="2">B2</strain>
    </source>
</reference>
<accession>A0A2D2DLA0</accession>
<keyword evidence="3" id="KW-1185">Reference proteome</keyword>
<dbReference type="InterPro" id="IPR024467">
    <property type="entry name" value="Xre/MbcA/ParS-like_toxin-bd"/>
</dbReference>
<dbReference type="InterPro" id="IPR011979">
    <property type="entry name" value="Antitox_Xre"/>
</dbReference>
<proteinExistence type="predicted"/>
<dbReference type="KEGG" id="mass:CR152_15465"/>
<dbReference type="RefSeq" id="WP_099875803.1">
    <property type="nucleotide sequence ID" value="NZ_CP024608.1"/>
</dbReference>
<evidence type="ECO:0000313" key="2">
    <source>
        <dbReference type="EMBL" id="ATQ75767.1"/>
    </source>
</evidence>
<evidence type="ECO:0000313" key="3">
    <source>
        <dbReference type="Proteomes" id="UP000229897"/>
    </source>
</evidence>
<feature type="domain" description="Antitoxin Xre/MbcA/ParS-like toxin-binding" evidence="1">
    <location>
        <begin position="117"/>
        <end position="167"/>
    </location>
</feature>
<dbReference type="OrthoDB" id="8759262at2"/>